<reference evidence="2" key="2">
    <citation type="submission" date="2015-01" db="EMBL/GenBank/DDBJ databases">
        <title>Evolutionary Origins and Diversification of the Mycorrhizal Mutualists.</title>
        <authorList>
            <consortium name="DOE Joint Genome Institute"/>
            <consortium name="Mycorrhizal Genomics Consortium"/>
            <person name="Kohler A."/>
            <person name="Kuo A."/>
            <person name="Nagy L.G."/>
            <person name="Floudas D."/>
            <person name="Copeland A."/>
            <person name="Barry K.W."/>
            <person name="Cichocki N."/>
            <person name="Veneault-Fourrey C."/>
            <person name="LaButti K."/>
            <person name="Lindquist E.A."/>
            <person name="Lipzen A."/>
            <person name="Lundell T."/>
            <person name="Morin E."/>
            <person name="Murat C."/>
            <person name="Riley R."/>
            <person name="Ohm R."/>
            <person name="Sun H."/>
            <person name="Tunlid A."/>
            <person name="Henrissat B."/>
            <person name="Grigoriev I.V."/>
            <person name="Hibbett D.S."/>
            <person name="Martin F."/>
        </authorList>
    </citation>
    <scope>NUCLEOTIDE SEQUENCE [LARGE SCALE GENOMIC DNA]</scope>
    <source>
        <strain evidence="2">F 1598</strain>
    </source>
</reference>
<proteinExistence type="predicted"/>
<name>A0A0C3ABL7_PILCF</name>
<organism evidence="1 2">
    <name type="scientific">Piloderma croceum (strain F 1598)</name>
    <dbReference type="NCBI Taxonomy" id="765440"/>
    <lineage>
        <taxon>Eukaryota</taxon>
        <taxon>Fungi</taxon>
        <taxon>Dikarya</taxon>
        <taxon>Basidiomycota</taxon>
        <taxon>Agaricomycotina</taxon>
        <taxon>Agaricomycetes</taxon>
        <taxon>Agaricomycetidae</taxon>
        <taxon>Atheliales</taxon>
        <taxon>Atheliaceae</taxon>
        <taxon>Piloderma</taxon>
    </lineage>
</organism>
<evidence type="ECO:0000313" key="1">
    <source>
        <dbReference type="EMBL" id="KIM71163.1"/>
    </source>
</evidence>
<reference evidence="1 2" key="1">
    <citation type="submission" date="2014-04" db="EMBL/GenBank/DDBJ databases">
        <authorList>
            <consortium name="DOE Joint Genome Institute"/>
            <person name="Kuo A."/>
            <person name="Tarkka M."/>
            <person name="Buscot F."/>
            <person name="Kohler A."/>
            <person name="Nagy L.G."/>
            <person name="Floudas D."/>
            <person name="Copeland A."/>
            <person name="Barry K.W."/>
            <person name="Cichocki N."/>
            <person name="Veneault-Fourrey C."/>
            <person name="LaButti K."/>
            <person name="Lindquist E.A."/>
            <person name="Lipzen A."/>
            <person name="Lundell T."/>
            <person name="Morin E."/>
            <person name="Murat C."/>
            <person name="Sun H."/>
            <person name="Tunlid A."/>
            <person name="Henrissat B."/>
            <person name="Grigoriev I.V."/>
            <person name="Hibbett D.S."/>
            <person name="Martin F."/>
            <person name="Nordberg H.P."/>
            <person name="Cantor M.N."/>
            <person name="Hua S.X."/>
        </authorList>
    </citation>
    <scope>NUCLEOTIDE SEQUENCE [LARGE SCALE GENOMIC DNA]</scope>
    <source>
        <strain evidence="1 2">F 1598</strain>
    </source>
</reference>
<accession>A0A0C3ABL7</accession>
<sequence length="108" mass="12103">MSFFILAGIERGALDMLIWWSKCPAPLNVSTTLPTNYFAPPVDIEYVRPVSAFWRELPHPRLISASRPPTTSTYIYTPPPALPLRITPAFVDGQAILGTHAQYLSFWA</sequence>
<protein>
    <submittedName>
        <fullName evidence="1">Uncharacterized protein</fullName>
    </submittedName>
</protein>
<dbReference type="AlphaFoldDB" id="A0A0C3ABL7"/>
<dbReference type="HOGENOM" id="CLU_2197958_0_0_1"/>
<dbReference type="InParanoid" id="A0A0C3ABL7"/>
<dbReference type="EMBL" id="KN833440">
    <property type="protein sequence ID" value="KIM71163.1"/>
    <property type="molecule type" value="Genomic_DNA"/>
</dbReference>
<dbReference type="Proteomes" id="UP000054166">
    <property type="component" value="Unassembled WGS sequence"/>
</dbReference>
<evidence type="ECO:0000313" key="2">
    <source>
        <dbReference type="Proteomes" id="UP000054166"/>
    </source>
</evidence>
<keyword evidence="2" id="KW-1185">Reference proteome</keyword>
<gene>
    <name evidence="1" type="ORF">PILCRDRAFT_17319</name>
</gene>